<dbReference type="NCBIfam" id="NF010183">
    <property type="entry name" value="PRK13662.1"/>
    <property type="match status" value="1"/>
</dbReference>
<evidence type="ECO:0000256" key="3">
    <source>
        <dbReference type="ARBA" id="ARBA00022842"/>
    </source>
</evidence>
<name>A0A1H2X9I5_9BACI</name>
<dbReference type="Gene3D" id="2.40.380.10">
    <property type="entry name" value="FomD-like"/>
    <property type="match status" value="1"/>
</dbReference>
<reference evidence="5 6" key="1">
    <citation type="submission" date="2016-10" db="EMBL/GenBank/DDBJ databases">
        <authorList>
            <person name="de Groot N.N."/>
        </authorList>
    </citation>
    <scope>NUCLEOTIDE SEQUENCE [LARGE SCALE GENOMIC DNA]</scope>
    <source>
        <strain evidence="5 6">DSM 23126</strain>
    </source>
</reference>
<protein>
    <recommendedName>
        <fullName evidence="4">DUF402 domain-containing protein</fullName>
    </recommendedName>
</protein>
<dbReference type="InterPro" id="IPR007295">
    <property type="entry name" value="DUF402"/>
</dbReference>
<keyword evidence="1" id="KW-0479">Metal-binding</keyword>
<dbReference type="PANTHER" id="PTHR39159:SF1">
    <property type="entry name" value="UPF0374 PROTEIN YGAC"/>
    <property type="match status" value="1"/>
</dbReference>
<dbReference type="EMBL" id="FNNC01000006">
    <property type="protein sequence ID" value="SDW89418.1"/>
    <property type="molecule type" value="Genomic_DNA"/>
</dbReference>
<evidence type="ECO:0000256" key="1">
    <source>
        <dbReference type="ARBA" id="ARBA00022723"/>
    </source>
</evidence>
<dbReference type="STRING" id="1122204.SAMN05421781_2720"/>
<dbReference type="SUPFAM" id="SSF159234">
    <property type="entry name" value="FomD-like"/>
    <property type="match status" value="1"/>
</dbReference>
<dbReference type="Proteomes" id="UP000199488">
    <property type="component" value="Unassembled WGS sequence"/>
</dbReference>
<dbReference type="RefSeq" id="WP_091616179.1">
    <property type="nucleotide sequence ID" value="NZ_FNNC01000006.1"/>
</dbReference>
<organism evidence="5 6">
    <name type="scientific">Marinococcus luteus</name>
    <dbReference type="NCBI Taxonomy" id="1122204"/>
    <lineage>
        <taxon>Bacteria</taxon>
        <taxon>Bacillati</taxon>
        <taxon>Bacillota</taxon>
        <taxon>Bacilli</taxon>
        <taxon>Bacillales</taxon>
        <taxon>Bacillaceae</taxon>
        <taxon>Marinococcus</taxon>
    </lineage>
</organism>
<dbReference type="InterPro" id="IPR035930">
    <property type="entry name" value="FomD-like_sf"/>
</dbReference>
<dbReference type="OrthoDB" id="1645325at2"/>
<dbReference type="PIRSF" id="PIRSF028345">
    <property type="entry name" value="UCP028345"/>
    <property type="match status" value="1"/>
</dbReference>
<dbReference type="AlphaFoldDB" id="A0A1H2X9I5"/>
<keyword evidence="3" id="KW-0460">Magnesium</keyword>
<accession>A0A1H2X9I5</accession>
<dbReference type="Pfam" id="PF04167">
    <property type="entry name" value="DUF402"/>
    <property type="match status" value="1"/>
</dbReference>
<evidence type="ECO:0000313" key="5">
    <source>
        <dbReference type="EMBL" id="SDW89418.1"/>
    </source>
</evidence>
<dbReference type="InterPro" id="IPR016882">
    <property type="entry name" value="SA1684"/>
</dbReference>
<dbReference type="InterPro" id="IPR050212">
    <property type="entry name" value="Ntdp-like"/>
</dbReference>
<keyword evidence="6" id="KW-1185">Reference proteome</keyword>
<dbReference type="GO" id="GO:0046872">
    <property type="term" value="F:metal ion binding"/>
    <property type="evidence" value="ECO:0007669"/>
    <property type="project" value="UniProtKB-KW"/>
</dbReference>
<keyword evidence="2" id="KW-0378">Hydrolase</keyword>
<evidence type="ECO:0000256" key="2">
    <source>
        <dbReference type="ARBA" id="ARBA00022801"/>
    </source>
</evidence>
<proteinExistence type="predicted"/>
<gene>
    <name evidence="5" type="ORF">SAMN05421781_2720</name>
</gene>
<evidence type="ECO:0000259" key="4">
    <source>
        <dbReference type="Pfam" id="PF04167"/>
    </source>
</evidence>
<dbReference type="PANTHER" id="PTHR39159">
    <property type="match status" value="1"/>
</dbReference>
<feature type="domain" description="DUF402" evidence="4">
    <location>
        <begin position="46"/>
        <end position="183"/>
    </location>
</feature>
<evidence type="ECO:0000313" key="6">
    <source>
        <dbReference type="Proteomes" id="UP000199488"/>
    </source>
</evidence>
<dbReference type="GO" id="GO:0016787">
    <property type="term" value="F:hydrolase activity"/>
    <property type="evidence" value="ECO:0007669"/>
    <property type="project" value="UniProtKB-KW"/>
</dbReference>
<sequence>MRVIEKRRQQKIAEEGRRDTLAERNEIAASFPETGKPIQVQSYKHDGSLHRVWEETLILKGTSREVIGGNDRILVHESDGRVWRTREPAICYFHAEKWFNVIGMIRSDGVHYYCNLGTPFVYDSEALKYIDYDLDIKVFPDMTYNLLDEDEYAQHKKEMNYPAQIDEKMDTSIRELQNWICQRKGPFNSQFIEQWYERFLFFR</sequence>